<gene>
    <name evidence="2" type="ORF">SCF082_LOCUS13982</name>
</gene>
<evidence type="ECO:0000313" key="2">
    <source>
        <dbReference type="EMBL" id="CAK9018207.1"/>
    </source>
</evidence>
<name>A0ABP0JUS8_9DINO</name>
<evidence type="ECO:0000256" key="1">
    <source>
        <dbReference type="SAM" id="MobiDB-lite"/>
    </source>
</evidence>
<protein>
    <submittedName>
        <fullName evidence="2">Uncharacterized protein</fullName>
    </submittedName>
</protein>
<proteinExistence type="predicted"/>
<reference evidence="2 3" key="1">
    <citation type="submission" date="2024-02" db="EMBL/GenBank/DDBJ databases">
        <authorList>
            <person name="Chen Y."/>
            <person name="Shah S."/>
            <person name="Dougan E. K."/>
            <person name="Thang M."/>
            <person name="Chan C."/>
        </authorList>
    </citation>
    <scope>NUCLEOTIDE SEQUENCE [LARGE SCALE GENOMIC DNA]</scope>
</reference>
<comment type="caution">
    <text evidence="2">The sequence shown here is derived from an EMBL/GenBank/DDBJ whole genome shotgun (WGS) entry which is preliminary data.</text>
</comment>
<sequence>MPEALAAKMQEMDAAMAKLHVTPPAGADAAGSETCKESPAAAATLTFSTSAAAAPAPMDIDPVIPPASSAPAEPPLRPRKQKGPAGGLLRQPHDIVDATEPGSGEMKDAVDDETSRGGEATLLQSPAKLTGLDGTWETRLSRTFRKYLTGFFLPDVVLAILSWVELFVSSQKLGSPTDSQSQACSVGRMTEDIPACAHPETRTLVAD</sequence>
<keyword evidence="3" id="KW-1185">Reference proteome</keyword>
<accession>A0ABP0JUS8</accession>
<dbReference type="Proteomes" id="UP001642464">
    <property type="component" value="Unassembled WGS sequence"/>
</dbReference>
<feature type="compositionally biased region" description="Basic and acidic residues" evidence="1">
    <location>
        <begin position="105"/>
        <end position="116"/>
    </location>
</feature>
<evidence type="ECO:0000313" key="3">
    <source>
        <dbReference type="Proteomes" id="UP001642464"/>
    </source>
</evidence>
<organism evidence="2 3">
    <name type="scientific">Durusdinium trenchii</name>
    <dbReference type="NCBI Taxonomy" id="1381693"/>
    <lineage>
        <taxon>Eukaryota</taxon>
        <taxon>Sar</taxon>
        <taxon>Alveolata</taxon>
        <taxon>Dinophyceae</taxon>
        <taxon>Suessiales</taxon>
        <taxon>Symbiodiniaceae</taxon>
        <taxon>Durusdinium</taxon>
    </lineage>
</organism>
<feature type="region of interest" description="Disordered" evidence="1">
    <location>
        <begin position="57"/>
        <end position="120"/>
    </location>
</feature>
<dbReference type="EMBL" id="CAXAMM010008702">
    <property type="protein sequence ID" value="CAK9018207.1"/>
    <property type="molecule type" value="Genomic_DNA"/>
</dbReference>